<keyword evidence="2" id="KW-0479">Metal-binding</keyword>
<dbReference type="GO" id="GO:0005737">
    <property type="term" value="C:cytoplasm"/>
    <property type="evidence" value="ECO:0007669"/>
    <property type="project" value="TreeGrafter"/>
</dbReference>
<evidence type="ECO:0000256" key="2">
    <source>
        <dbReference type="ARBA" id="ARBA00022723"/>
    </source>
</evidence>
<dbReference type="InterPro" id="IPR036922">
    <property type="entry name" value="Rieske_2Fe-2S_sf"/>
</dbReference>
<reference evidence="7" key="1">
    <citation type="journal article" date="2021" name="PeerJ">
        <title>Extensive microbial diversity within the chicken gut microbiome revealed by metagenomics and culture.</title>
        <authorList>
            <person name="Gilroy R."/>
            <person name="Ravi A."/>
            <person name="Getino M."/>
            <person name="Pursley I."/>
            <person name="Horton D.L."/>
            <person name="Alikhan N.F."/>
            <person name="Baker D."/>
            <person name="Gharbi K."/>
            <person name="Hall N."/>
            <person name="Watson M."/>
            <person name="Adriaenssens E.M."/>
            <person name="Foster-Nyarko E."/>
            <person name="Jarju S."/>
            <person name="Secka A."/>
            <person name="Antonio M."/>
            <person name="Oren A."/>
            <person name="Chaudhuri R.R."/>
            <person name="La Ragione R."/>
            <person name="Hildebrand F."/>
            <person name="Pallen M.J."/>
        </authorList>
    </citation>
    <scope>NUCLEOTIDE SEQUENCE</scope>
    <source>
        <strain evidence="7">ChiHjej13B12-752</strain>
    </source>
</reference>
<dbReference type="InterPro" id="IPR005805">
    <property type="entry name" value="Rieske_Fe-S_prot_C"/>
</dbReference>
<dbReference type="GO" id="GO:0046872">
    <property type="term" value="F:metal ion binding"/>
    <property type="evidence" value="ECO:0007669"/>
    <property type="project" value="UniProtKB-KW"/>
</dbReference>
<keyword evidence="1" id="KW-0001">2Fe-2S</keyword>
<dbReference type="PROSITE" id="PS51296">
    <property type="entry name" value="RIESKE"/>
    <property type="match status" value="1"/>
</dbReference>
<evidence type="ECO:0000313" key="8">
    <source>
        <dbReference type="Proteomes" id="UP000823989"/>
    </source>
</evidence>
<dbReference type="GO" id="GO:0051537">
    <property type="term" value="F:2 iron, 2 sulfur cluster binding"/>
    <property type="evidence" value="ECO:0007669"/>
    <property type="project" value="UniProtKB-KW"/>
</dbReference>
<dbReference type="Pfam" id="PF01266">
    <property type="entry name" value="DAO"/>
    <property type="match status" value="1"/>
</dbReference>
<dbReference type="EMBL" id="DXHR01000025">
    <property type="protein sequence ID" value="HIW13055.1"/>
    <property type="molecule type" value="Genomic_DNA"/>
</dbReference>
<dbReference type="InterPro" id="IPR036188">
    <property type="entry name" value="FAD/NAD-bd_sf"/>
</dbReference>
<sequence>MSSFSDGNNSFWSSSVELPSFPAPEENFKTGVLIVGGGISGLMNAYQLSLDGHEVTVIEGNTLVSDTTANTTARIMAQQGLLYGQLSSLKGEASARLYYESQMEAIDEIENIIDRHAIDCDFKRVDGVIYAVYDNSHKDLEKEAGAYQKLGIEGRLSKNGLELPFETSAELVMKNQAEFHPLKFLRGIIEVLQSRGVKIFEHTRAETVDGDKLSTTEGLEINFGKLVIATHFPFLDIDGLYFNSFKISYGYGLVVTSSTPPPANLSLNGYDGASLSIRNIVNEENDLPTVLFGGLGHMSHETKDMAAQLDKLKLYADQKTNNEEILNAYRAQDLMTADSLPFIGLFDKNHENRFVATGFNKFGMANGVLSSMIISDLIEGKENRYEALLSPHRNKGTFRQLKQHLSNPVHIVGSEAKNMIVKLPDIEEAELESGQGMTVRDGASKKGLYREDDTYYIMDNRCTHMGCSLNWNQSDRTWDCPCHGSRFSRKGKVIEGPAVEDLDSETRHAEK</sequence>
<evidence type="ECO:0000256" key="1">
    <source>
        <dbReference type="ARBA" id="ARBA00022714"/>
    </source>
</evidence>
<feature type="domain" description="Rieske" evidence="6">
    <location>
        <begin position="423"/>
        <end position="511"/>
    </location>
</feature>
<dbReference type="Gene3D" id="2.102.10.10">
    <property type="entry name" value="Rieske [2Fe-2S] iron-sulphur domain"/>
    <property type="match status" value="1"/>
</dbReference>
<evidence type="ECO:0000256" key="3">
    <source>
        <dbReference type="ARBA" id="ARBA00023004"/>
    </source>
</evidence>
<dbReference type="PANTHER" id="PTHR13847">
    <property type="entry name" value="SARCOSINE DEHYDROGENASE-RELATED"/>
    <property type="match status" value="1"/>
</dbReference>
<dbReference type="PRINTS" id="PR00162">
    <property type="entry name" value="RIESKE"/>
</dbReference>
<accession>A0A9D1U0R0</accession>
<dbReference type="Gene3D" id="3.50.50.60">
    <property type="entry name" value="FAD/NAD(P)-binding domain"/>
    <property type="match status" value="1"/>
</dbReference>
<dbReference type="Gene3D" id="3.30.9.10">
    <property type="entry name" value="D-Amino Acid Oxidase, subunit A, domain 2"/>
    <property type="match status" value="1"/>
</dbReference>
<protein>
    <submittedName>
        <fullName evidence="7">FAD-dependent oxidoreductase</fullName>
    </submittedName>
</protein>
<evidence type="ECO:0000259" key="6">
    <source>
        <dbReference type="PROSITE" id="PS51296"/>
    </source>
</evidence>
<name>A0A9D1U0R0_9STAP</name>
<dbReference type="Pfam" id="PF00355">
    <property type="entry name" value="Rieske"/>
    <property type="match status" value="1"/>
</dbReference>
<reference evidence="7" key="2">
    <citation type="submission" date="2021-04" db="EMBL/GenBank/DDBJ databases">
        <authorList>
            <person name="Gilroy R."/>
        </authorList>
    </citation>
    <scope>NUCLEOTIDE SEQUENCE</scope>
    <source>
        <strain evidence="7">ChiHjej13B12-752</strain>
    </source>
</reference>
<dbReference type="Proteomes" id="UP000823989">
    <property type="component" value="Unassembled WGS sequence"/>
</dbReference>
<dbReference type="SUPFAM" id="SSF51905">
    <property type="entry name" value="FAD/NAD(P)-binding domain"/>
    <property type="match status" value="1"/>
</dbReference>
<evidence type="ECO:0000256" key="5">
    <source>
        <dbReference type="ARBA" id="ARBA00023157"/>
    </source>
</evidence>
<keyword evidence="4" id="KW-0411">Iron-sulfur</keyword>
<comment type="caution">
    <text evidence="7">The sequence shown here is derived from an EMBL/GenBank/DDBJ whole genome shotgun (WGS) entry which is preliminary data.</text>
</comment>
<gene>
    <name evidence="7" type="ORF">H9891_07865</name>
</gene>
<keyword evidence="3" id="KW-0408">Iron</keyword>
<evidence type="ECO:0000256" key="4">
    <source>
        <dbReference type="ARBA" id="ARBA00023014"/>
    </source>
</evidence>
<evidence type="ECO:0000313" key="7">
    <source>
        <dbReference type="EMBL" id="HIW13055.1"/>
    </source>
</evidence>
<organism evidence="7 8">
    <name type="scientific">Candidatus Salinicoccus stercoripullorum</name>
    <dbReference type="NCBI Taxonomy" id="2838756"/>
    <lineage>
        <taxon>Bacteria</taxon>
        <taxon>Bacillati</taxon>
        <taxon>Bacillota</taxon>
        <taxon>Bacilli</taxon>
        <taxon>Bacillales</taxon>
        <taxon>Staphylococcaceae</taxon>
        <taxon>Salinicoccus</taxon>
    </lineage>
</organism>
<dbReference type="SUPFAM" id="SSF50022">
    <property type="entry name" value="ISP domain"/>
    <property type="match status" value="1"/>
</dbReference>
<proteinExistence type="predicted"/>
<dbReference type="GO" id="GO:0004497">
    <property type="term" value="F:monooxygenase activity"/>
    <property type="evidence" value="ECO:0007669"/>
    <property type="project" value="UniProtKB-ARBA"/>
</dbReference>
<keyword evidence="5" id="KW-1015">Disulfide bond</keyword>
<dbReference type="InterPro" id="IPR006076">
    <property type="entry name" value="FAD-dep_OxRdtase"/>
</dbReference>
<dbReference type="GO" id="GO:0016020">
    <property type="term" value="C:membrane"/>
    <property type="evidence" value="ECO:0007669"/>
    <property type="project" value="InterPro"/>
</dbReference>
<dbReference type="AlphaFoldDB" id="A0A9D1U0R0"/>
<dbReference type="InterPro" id="IPR017941">
    <property type="entry name" value="Rieske_2Fe-2S"/>
</dbReference>
<dbReference type="GO" id="GO:0016705">
    <property type="term" value="F:oxidoreductase activity, acting on paired donors, with incorporation or reduction of molecular oxygen"/>
    <property type="evidence" value="ECO:0007669"/>
    <property type="project" value="UniProtKB-ARBA"/>
</dbReference>
<dbReference type="PANTHER" id="PTHR13847:SF274">
    <property type="entry name" value="RIESKE 2FE-2S IRON-SULFUR PROTEIN YHFW-RELATED"/>
    <property type="match status" value="1"/>
</dbReference>